<proteinExistence type="predicted"/>
<evidence type="ECO:0000256" key="1">
    <source>
        <dbReference type="SAM" id="MobiDB-lite"/>
    </source>
</evidence>
<protein>
    <submittedName>
        <fullName evidence="2">Uncharacterized protein</fullName>
    </submittedName>
</protein>
<accession>A0A0F9SVK1</accession>
<reference evidence="2" key="1">
    <citation type="journal article" date="2015" name="Nature">
        <title>Complex archaea that bridge the gap between prokaryotes and eukaryotes.</title>
        <authorList>
            <person name="Spang A."/>
            <person name="Saw J.H."/>
            <person name="Jorgensen S.L."/>
            <person name="Zaremba-Niedzwiedzka K."/>
            <person name="Martijn J."/>
            <person name="Lind A.E."/>
            <person name="van Eijk R."/>
            <person name="Schleper C."/>
            <person name="Guy L."/>
            <person name="Ettema T.J."/>
        </authorList>
    </citation>
    <scope>NUCLEOTIDE SEQUENCE</scope>
</reference>
<feature type="region of interest" description="Disordered" evidence="1">
    <location>
        <begin position="115"/>
        <end position="144"/>
    </location>
</feature>
<organism evidence="2">
    <name type="scientific">marine sediment metagenome</name>
    <dbReference type="NCBI Taxonomy" id="412755"/>
    <lineage>
        <taxon>unclassified sequences</taxon>
        <taxon>metagenomes</taxon>
        <taxon>ecological metagenomes</taxon>
    </lineage>
</organism>
<dbReference type="AlphaFoldDB" id="A0A0F9SVK1"/>
<name>A0A0F9SVK1_9ZZZZ</name>
<gene>
    <name evidence="2" type="ORF">LCGC14_0426470</name>
</gene>
<dbReference type="EMBL" id="LAZR01000395">
    <property type="protein sequence ID" value="KKN70864.1"/>
    <property type="molecule type" value="Genomic_DNA"/>
</dbReference>
<sequence length="144" mass="16554">MSNTSSYTIGYNSSFRCPVCITLLYGNETTHFEITDKQAHDLSQMLKEVNPPPHVSFYFTTEQNIKYAVYWEDNDTIVIKWRPIAFTFWRGKTTLNRTLALALSDSIKGFFRKSVPSEPKSSLNEDPMAGAQERTNDNLRGVFR</sequence>
<evidence type="ECO:0000313" key="2">
    <source>
        <dbReference type="EMBL" id="KKN70864.1"/>
    </source>
</evidence>
<comment type="caution">
    <text evidence="2">The sequence shown here is derived from an EMBL/GenBank/DDBJ whole genome shotgun (WGS) entry which is preliminary data.</text>
</comment>